<name>A0AB34IKV4_PRYPA</name>
<evidence type="ECO:0000313" key="3">
    <source>
        <dbReference type="Proteomes" id="UP001515480"/>
    </source>
</evidence>
<organism evidence="2 3">
    <name type="scientific">Prymnesium parvum</name>
    <name type="common">Toxic golden alga</name>
    <dbReference type="NCBI Taxonomy" id="97485"/>
    <lineage>
        <taxon>Eukaryota</taxon>
        <taxon>Haptista</taxon>
        <taxon>Haptophyta</taxon>
        <taxon>Prymnesiophyceae</taxon>
        <taxon>Prymnesiales</taxon>
        <taxon>Prymnesiaceae</taxon>
        <taxon>Prymnesium</taxon>
    </lineage>
</organism>
<accession>A0AB34IKV4</accession>
<feature type="region of interest" description="Disordered" evidence="1">
    <location>
        <begin position="1"/>
        <end position="82"/>
    </location>
</feature>
<comment type="caution">
    <text evidence="2">The sequence shown here is derived from an EMBL/GenBank/DDBJ whole genome shotgun (WGS) entry which is preliminary data.</text>
</comment>
<dbReference type="AlphaFoldDB" id="A0AB34IKV4"/>
<feature type="compositionally biased region" description="Acidic residues" evidence="1">
    <location>
        <begin position="33"/>
        <end position="50"/>
    </location>
</feature>
<feature type="compositionally biased region" description="Acidic residues" evidence="1">
    <location>
        <begin position="60"/>
        <end position="73"/>
    </location>
</feature>
<evidence type="ECO:0000313" key="2">
    <source>
        <dbReference type="EMBL" id="KAL1499816.1"/>
    </source>
</evidence>
<evidence type="ECO:0000256" key="1">
    <source>
        <dbReference type="SAM" id="MobiDB-lite"/>
    </source>
</evidence>
<reference evidence="2 3" key="1">
    <citation type="journal article" date="2024" name="Science">
        <title>Giant polyketide synthase enzymes in the biosynthesis of giant marine polyether toxins.</title>
        <authorList>
            <person name="Fallon T.R."/>
            <person name="Shende V.V."/>
            <person name="Wierzbicki I.H."/>
            <person name="Pendleton A.L."/>
            <person name="Watervoot N.F."/>
            <person name="Auber R.P."/>
            <person name="Gonzalez D.J."/>
            <person name="Wisecaver J.H."/>
            <person name="Moore B.S."/>
        </authorList>
    </citation>
    <scope>NUCLEOTIDE SEQUENCE [LARGE SCALE GENOMIC DNA]</scope>
    <source>
        <strain evidence="2 3">12B1</strain>
    </source>
</reference>
<protein>
    <submittedName>
        <fullName evidence="2">Uncharacterized protein</fullName>
    </submittedName>
</protein>
<dbReference type="EMBL" id="JBGBPQ010000024">
    <property type="protein sequence ID" value="KAL1499816.1"/>
    <property type="molecule type" value="Genomic_DNA"/>
</dbReference>
<feature type="compositionally biased region" description="Low complexity" evidence="1">
    <location>
        <begin position="1"/>
        <end position="22"/>
    </location>
</feature>
<keyword evidence="3" id="KW-1185">Reference proteome</keyword>
<proteinExistence type="predicted"/>
<gene>
    <name evidence="2" type="ORF">AB1Y20_012501</name>
</gene>
<sequence length="283" mass="31189">MSAVRASPPDADASPAGGVDAPLDAEERPLAVDELEEAPNDVPSDVEEAPELTVPPNNESGDEEVEQAAEEADVGAPARAGSARPSKYTWAFASSHTFTSRAKWEGAEYPRLAPHLAHLTTASEPHEFFQAVDAPEEEYTNRARHSELYRTHRKYFELDGQGVACYEDAANIEYADMRYLDAAVLLHGLDPAVSREKQFVTHTLAVKGHRVADLFDEKRYKCVRKFHHPGDIRQAKQKGHPLYDNLHQVAPMLDSLAAVGVRAVVPEVISVKLAVSSRKELFE</sequence>
<dbReference type="Proteomes" id="UP001515480">
    <property type="component" value="Unassembled WGS sequence"/>
</dbReference>